<dbReference type="EMBL" id="BIMW01000039">
    <property type="protein sequence ID" value="GCE92804.1"/>
    <property type="molecule type" value="Genomic_DNA"/>
</dbReference>
<dbReference type="EC" id="2.7.13.3" evidence="2"/>
<sequence length="346" mass="39177">MIVISLLYGSVYFLSSHNMLPFVISLISVLGAAGIAWHSYQKQHKWHQEKQDLENHIQDLRDSGHLKQTQLEKSLQNLTEKFNNIELENIRLNNSNLRKDEFLRQTSHELRTPLNGIICSLQLLLDELYDNSDEETELLQQAYQSSLHLINLINQVLDLAKIEAGKVSIELKPIDLHASLTAAIYLQFGNFRKKNLQLYRQDFFQGIKIKADPNKLKQVLINVIGNAIKFTDRGNITIITELRQVKSNPSDSPITMAVITVQDTGIGIEPKNQHRLFEAFQVENESNTNPQGSTGLGLMISKNLVEMMGGSIYLNSPGRNQGTTVEILLPLADQESEIDDSNIKYD</sequence>
<accession>A0A5M3T062</accession>
<dbReference type="InterPro" id="IPR036097">
    <property type="entry name" value="HisK_dim/P_sf"/>
</dbReference>
<dbReference type="SUPFAM" id="SSF47384">
    <property type="entry name" value="Homodimeric domain of signal transducing histidine kinase"/>
    <property type="match status" value="1"/>
</dbReference>
<dbReference type="PANTHER" id="PTHR43711:SF26">
    <property type="entry name" value="SENSOR HISTIDINE KINASE RCSC"/>
    <property type="match status" value="1"/>
</dbReference>
<keyword evidence="11" id="KW-1185">Reference proteome</keyword>
<dbReference type="InterPro" id="IPR036890">
    <property type="entry name" value="HATPase_C_sf"/>
</dbReference>
<protein>
    <recommendedName>
        <fullName evidence="2">histidine kinase</fullName>
        <ecNumber evidence="2">2.7.13.3</ecNumber>
    </recommendedName>
</protein>
<evidence type="ECO:0000256" key="5">
    <source>
        <dbReference type="ARBA" id="ARBA00022777"/>
    </source>
</evidence>
<proteinExistence type="predicted"/>
<evidence type="ECO:0000256" key="6">
    <source>
        <dbReference type="ARBA" id="ARBA00023012"/>
    </source>
</evidence>
<dbReference type="CDD" id="cd00082">
    <property type="entry name" value="HisKA"/>
    <property type="match status" value="1"/>
</dbReference>
<evidence type="ECO:0000256" key="8">
    <source>
        <dbReference type="SAM" id="Phobius"/>
    </source>
</evidence>
<dbReference type="Gene3D" id="1.10.287.130">
    <property type="match status" value="1"/>
</dbReference>
<comment type="caution">
    <text evidence="10">The sequence shown here is derived from an EMBL/GenBank/DDBJ whole genome shotgun (WGS) entry which is preliminary data.</text>
</comment>
<dbReference type="RefSeq" id="WP_035735904.1">
    <property type="nucleotide sequence ID" value="NZ_BIMW01000039.1"/>
</dbReference>
<keyword evidence="5 10" id="KW-0418">Kinase</keyword>
<evidence type="ECO:0000313" key="10">
    <source>
        <dbReference type="EMBL" id="GCE92804.1"/>
    </source>
</evidence>
<comment type="catalytic activity">
    <reaction evidence="1">
        <text>ATP + protein L-histidine = ADP + protein N-phospho-L-histidine.</text>
        <dbReference type="EC" id="2.7.13.3"/>
    </reaction>
</comment>
<dbReference type="PRINTS" id="PR00344">
    <property type="entry name" value="BCTRLSENSOR"/>
</dbReference>
<dbReference type="Gene3D" id="3.30.565.10">
    <property type="entry name" value="Histidine kinase-like ATPase, C-terminal domain"/>
    <property type="match status" value="1"/>
</dbReference>
<dbReference type="InterPro" id="IPR003661">
    <property type="entry name" value="HisK_dim/P_dom"/>
</dbReference>
<dbReference type="Proteomes" id="UP000326169">
    <property type="component" value="Unassembled WGS sequence"/>
</dbReference>
<keyword evidence="6" id="KW-0902">Two-component regulatory system</keyword>
<dbReference type="PANTHER" id="PTHR43711">
    <property type="entry name" value="TWO-COMPONENT HISTIDINE KINASE"/>
    <property type="match status" value="1"/>
</dbReference>
<keyword evidence="8" id="KW-0812">Transmembrane</keyword>
<dbReference type="InterPro" id="IPR005467">
    <property type="entry name" value="His_kinase_dom"/>
</dbReference>
<evidence type="ECO:0000256" key="2">
    <source>
        <dbReference type="ARBA" id="ARBA00012438"/>
    </source>
</evidence>
<dbReference type="SMART" id="SM00388">
    <property type="entry name" value="HisKA"/>
    <property type="match status" value="1"/>
</dbReference>
<feature type="domain" description="Histidine kinase" evidence="9">
    <location>
        <begin position="105"/>
        <end position="333"/>
    </location>
</feature>
<dbReference type="InterPro" id="IPR050736">
    <property type="entry name" value="Sensor_HK_Regulatory"/>
</dbReference>
<keyword evidence="8" id="KW-0472">Membrane</keyword>
<dbReference type="Pfam" id="PF00512">
    <property type="entry name" value="HisKA"/>
    <property type="match status" value="1"/>
</dbReference>
<dbReference type="Pfam" id="PF02518">
    <property type="entry name" value="HATPase_c"/>
    <property type="match status" value="1"/>
</dbReference>
<keyword evidence="3" id="KW-0597">Phosphoprotein</keyword>
<dbReference type="GeneID" id="301681766"/>
<evidence type="ECO:0000259" key="9">
    <source>
        <dbReference type="PROSITE" id="PS50109"/>
    </source>
</evidence>
<reference evidence="10 11" key="1">
    <citation type="journal article" date="2019" name="J Genomics">
        <title>The Draft Genome of a Hydrogen-producing Cyanobacterium, Arthrospira platensis NIES-46.</title>
        <authorList>
            <person name="Suzuki S."/>
            <person name="Yamaguchi H."/>
            <person name="Kawachi M."/>
        </authorList>
    </citation>
    <scope>NUCLEOTIDE SEQUENCE [LARGE SCALE GENOMIC DNA]</scope>
    <source>
        <strain evidence="10 11">NIES-46</strain>
    </source>
</reference>
<keyword evidence="7" id="KW-0175">Coiled coil</keyword>
<feature type="transmembrane region" description="Helical" evidence="8">
    <location>
        <begin position="20"/>
        <end position="40"/>
    </location>
</feature>
<evidence type="ECO:0000256" key="1">
    <source>
        <dbReference type="ARBA" id="ARBA00000085"/>
    </source>
</evidence>
<keyword evidence="4" id="KW-0808">Transferase</keyword>
<dbReference type="SMART" id="SM00387">
    <property type="entry name" value="HATPase_c"/>
    <property type="match status" value="1"/>
</dbReference>
<evidence type="ECO:0000256" key="3">
    <source>
        <dbReference type="ARBA" id="ARBA00022553"/>
    </source>
</evidence>
<evidence type="ECO:0000256" key="7">
    <source>
        <dbReference type="SAM" id="Coils"/>
    </source>
</evidence>
<dbReference type="PROSITE" id="PS50109">
    <property type="entry name" value="HIS_KIN"/>
    <property type="match status" value="1"/>
</dbReference>
<evidence type="ECO:0000313" key="11">
    <source>
        <dbReference type="Proteomes" id="UP000326169"/>
    </source>
</evidence>
<dbReference type="SUPFAM" id="SSF55874">
    <property type="entry name" value="ATPase domain of HSP90 chaperone/DNA topoisomerase II/histidine kinase"/>
    <property type="match status" value="1"/>
</dbReference>
<name>A0A5M3T062_LIMPL</name>
<feature type="coiled-coil region" evidence="7">
    <location>
        <begin position="68"/>
        <end position="95"/>
    </location>
</feature>
<gene>
    <name evidence="10" type="ORF">NIES46_08460</name>
</gene>
<dbReference type="CDD" id="cd16922">
    <property type="entry name" value="HATPase_EvgS-ArcB-TorS-like"/>
    <property type="match status" value="1"/>
</dbReference>
<dbReference type="GO" id="GO:0016301">
    <property type="term" value="F:kinase activity"/>
    <property type="evidence" value="ECO:0007669"/>
    <property type="project" value="UniProtKB-KW"/>
</dbReference>
<dbReference type="InterPro" id="IPR004358">
    <property type="entry name" value="Sig_transdc_His_kin-like_C"/>
</dbReference>
<organism evidence="10 11">
    <name type="scientific">Limnospira platensis NIES-46</name>
    <dbReference type="NCBI Taxonomy" id="1236695"/>
    <lineage>
        <taxon>Bacteria</taxon>
        <taxon>Bacillati</taxon>
        <taxon>Cyanobacteriota</taxon>
        <taxon>Cyanophyceae</taxon>
        <taxon>Oscillatoriophycideae</taxon>
        <taxon>Oscillatoriales</taxon>
        <taxon>Sirenicapillariaceae</taxon>
        <taxon>Limnospira</taxon>
    </lineage>
</organism>
<keyword evidence="8" id="KW-1133">Transmembrane helix</keyword>
<dbReference type="InterPro" id="IPR003594">
    <property type="entry name" value="HATPase_dom"/>
</dbReference>
<evidence type="ECO:0000256" key="4">
    <source>
        <dbReference type="ARBA" id="ARBA00022679"/>
    </source>
</evidence>